<evidence type="ECO:0000256" key="3">
    <source>
        <dbReference type="ARBA" id="ARBA00022448"/>
    </source>
</evidence>
<evidence type="ECO:0000256" key="2">
    <source>
        <dbReference type="ARBA" id="ARBA00009477"/>
    </source>
</evidence>
<dbReference type="InterPro" id="IPR058792">
    <property type="entry name" value="Beta-barrel_RND_2"/>
</dbReference>
<dbReference type="InterPro" id="IPR006143">
    <property type="entry name" value="RND_pump_MFP"/>
</dbReference>
<reference evidence="7 8" key="1">
    <citation type="submission" date="2018-01" db="EMBL/GenBank/DDBJ databases">
        <title>Whole genome sequencing of Histamine producing bacteria.</title>
        <authorList>
            <person name="Butler K."/>
        </authorList>
    </citation>
    <scope>NUCLEOTIDE SEQUENCE [LARGE SCALE GENOMIC DNA]</scope>
    <source>
        <strain evidence="7 8">FS-7.2</strain>
    </source>
</reference>
<dbReference type="FunFam" id="2.40.30.170:FF:000010">
    <property type="entry name" value="Efflux RND transporter periplasmic adaptor subunit"/>
    <property type="match status" value="1"/>
</dbReference>
<dbReference type="PANTHER" id="PTHR30469">
    <property type="entry name" value="MULTIDRUG RESISTANCE PROTEIN MDTA"/>
    <property type="match status" value="1"/>
</dbReference>
<gene>
    <name evidence="7" type="ORF">C9J27_22410</name>
</gene>
<dbReference type="Pfam" id="PF25954">
    <property type="entry name" value="Beta-barrel_RND_2"/>
    <property type="match status" value="1"/>
</dbReference>
<feature type="domain" description="Multidrug resistance protein MdtA-like barrel-sandwich hybrid" evidence="4">
    <location>
        <begin position="69"/>
        <end position="188"/>
    </location>
</feature>
<dbReference type="AlphaFoldDB" id="A0A0B7J8T4"/>
<evidence type="ECO:0000256" key="1">
    <source>
        <dbReference type="ARBA" id="ARBA00004196"/>
    </source>
</evidence>
<dbReference type="GO" id="GO:0015562">
    <property type="term" value="F:efflux transmembrane transporter activity"/>
    <property type="evidence" value="ECO:0007669"/>
    <property type="project" value="TreeGrafter"/>
</dbReference>
<protein>
    <submittedName>
        <fullName evidence="7">MexH family multidrug efflux RND transporter periplasmic adaptor subunit</fullName>
    </submittedName>
</protein>
<dbReference type="GO" id="GO:1990281">
    <property type="term" value="C:efflux pump complex"/>
    <property type="evidence" value="ECO:0007669"/>
    <property type="project" value="TreeGrafter"/>
</dbReference>
<comment type="caution">
    <text evidence="7">The sequence shown here is derived from an EMBL/GenBank/DDBJ whole genome shotgun (WGS) entry which is preliminary data.</text>
</comment>
<accession>A0A0B7J8T4</accession>
<dbReference type="NCBIfam" id="TIGR01730">
    <property type="entry name" value="RND_mfp"/>
    <property type="match status" value="1"/>
</dbReference>
<comment type="subcellular location">
    <subcellularLocation>
        <location evidence="1">Cell envelope</location>
    </subcellularLocation>
</comment>
<name>A0A0B7J8T4_9GAMM</name>
<dbReference type="RefSeq" id="WP_036789149.1">
    <property type="nucleotide sequence ID" value="NZ_JAUZMX010000001.1"/>
</dbReference>
<comment type="similarity">
    <text evidence="2">Belongs to the membrane fusion protein (MFP) (TC 8.A.1) family.</text>
</comment>
<dbReference type="SUPFAM" id="SSF111369">
    <property type="entry name" value="HlyD-like secretion proteins"/>
    <property type="match status" value="1"/>
</dbReference>
<evidence type="ECO:0000313" key="7">
    <source>
        <dbReference type="EMBL" id="PSU92380.1"/>
    </source>
</evidence>
<dbReference type="eggNOG" id="COG0845">
    <property type="taxonomic scope" value="Bacteria"/>
</dbReference>
<evidence type="ECO:0000259" key="6">
    <source>
        <dbReference type="Pfam" id="PF25967"/>
    </source>
</evidence>
<evidence type="ECO:0000259" key="5">
    <source>
        <dbReference type="Pfam" id="PF25954"/>
    </source>
</evidence>
<evidence type="ECO:0000259" key="4">
    <source>
        <dbReference type="Pfam" id="PF25917"/>
    </source>
</evidence>
<keyword evidence="3" id="KW-0813">Transport</keyword>
<feature type="domain" description="Multidrug resistance protein MdtA-like C-terminal permuted SH3" evidence="6">
    <location>
        <begin position="281"/>
        <end position="340"/>
    </location>
</feature>
<dbReference type="Pfam" id="PF25917">
    <property type="entry name" value="BSH_RND"/>
    <property type="match status" value="1"/>
</dbReference>
<dbReference type="Proteomes" id="UP000241426">
    <property type="component" value="Unassembled WGS sequence"/>
</dbReference>
<evidence type="ECO:0000313" key="8">
    <source>
        <dbReference type="Proteomes" id="UP000241426"/>
    </source>
</evidence>
<dbReference type="EMBL" id="PYNF01000034">
    <property type="protein sequence ID" value="PSU92380.1"/>
    <property type="molecule type" value="Genomic_DNA"/>
</dbReference>
<dbReference type="Pfam" id="PF25967">
    <property type="entry name" value="RND-MFP_C"/>
    <property type="match status" value="1"/>
</dbReference>
<dbReference type="InterPro" id="IPR058627">
    <property type="entry name" value="MdtA-like_C"/>
</dbReference>
<accession>A0A2T3KBT9</accession>
<dbReference type="Gene3D" id="1.10.287.470">
    <property type="entry name" value="Helix hairpin bin"/>
    <property type="match status" value="1"/>
</dbReference>
<organism evidence="7 8">
    <name type="scientific">Photobacterium kishitanii</name>
    <dbReference type="NCBI Taxonomy" id="318456"/>
    <lineage>
        <taxon>Bacteria</taxon>
        <taxon>Pseudomonadati</taxon>
        <taxon>Pseudomonadota</taxon>
        <taxon>Gammaproteobacteria</taxon>
        <taxon>Vibrionales</taxon>
        <taxon>Vibrionaceae</taxon>
        <taxon>Photobacterium</taxon>
    </lineage>
</organism>
<dbReference type="InterPro" id="IPR058625">
    <property type="entry name" value="MdtA-like_BSH"/>
</dbReference>
<dbReference type="Gene3D" id="2.40.50.100">
    <property type="match status" value="1"/>
</dbReference>
<feature type="domain" description="CusB-like beta-barrel" evidence="5">
    <location>
        <begin position="204"/>
        <end position="274"/>
    </location>
</feature>
<dbReference type="Gene3D" id="2.40.30.170">
    <property type="match status" value="1"/>
</dbReference>
<dbReference type="Gene3D" id="2.40.420.20">
    <property type="match status" value="1"/>
</dbReference>
<dbReference type="PANTHER" id="PTHR30469:SF11">
    <property type="entry name" value="BLL4320 PROTEIN"/>
    <property type="match status" value="1"/>
</dbReference>
<proteinExistence type="inferred from homology"/>
<dbReference type="GeneID" id="29942709"/>
<sequence>MKKWIVMLLIALLLFGSVIGFNLFKEHKIAEYMANMPEANYPVTATTTKAENWYPALQAIGFIEPMQGVTLTSEAAGVISKINFESGQKVKAGQLLVSINSNVEQSSLQSTEAKLPSVQASYLRYKDLYRKGSVSKSSLDEAKANYLALVAQIKSLKESIQRRNISAPFAGEIGLRNVYLGQYIQPGTKIIRLEDTTTMRFRFTVPQTDISKIKIGQTVDINIDAYNDTDFKGQITAIEPAVNAQTGLIQVQADIPNSGGLLRSGMFARARVIQPTIADQIVVPQTAITYTLYGDTVYVLRNVDGKLRAMQTVVTTGLNKGNEVRILSGLKAGEQIVTSGQIRLSNKSLVHIVENDALKAPAEIPLL</sequence>